<dbReference type="Gene3D" id="3.40.50.720">
    <property type="entry name" value="NAD(P)-binding Rossmann-like Domain"/>
    <property type="match status" value="1"/>
</dbReference>
<evidence type="ECO:0000313" key="3">
    <source>
        <dbReference type="Proteomes" id="UP001597180"/>
    </source>
</evidence>
<dbReference type="Proteomes" id="UP001597180">
    <property type="component" value="Unassembled WGS sequence"/>
</dbReference>
<dbReference type="InterPro" id="IPR036291">
    <property type="entry name" value="NAD(P)-bd_dom_sf"/>
</dbReference>
<dbReference type="InterPro" id="IPR000683">
    <property type="entry name" value="Gfo/Idh/MocA-like_OxRdtase_N"/>
</dbReference>
<dbReference type="EMBL" id="JBHTLU010000042">
    <property type="protein sequence ID" value="MFD1224077.1"/>
    <property type="molecule type" value="Genomic_DNA"/>
</dbReference>
<proteinExistence type="predicted"/>
<protein>
    <submittedName>
        <fullName evidence="2">Gfo/Idh/MocA family protein</fullName>
    </submittedName>
</protein>
<dbReference type="SUPFAM" id="SSF51735">
    <property type="entry name" value="NAD(P)-binding Rossmann-fold domains"/>
    <property type="match status" value="1"/>
</dbReference>
<reference evidence="3" key="1">
    <citation type="journal article" date="2019" name="Int. J. Syst. Evol. Microbiol.">
        <title>The Global Catalogue of Microorganisms (GCM) 10K type strain sequencing project: providing services to taxonomists for standard genome sequencing and annotation.</title>
        <authorList>
            <consortium name="The Broad Institute Genomics Platform"/>
            <consortium name="The Broad Institute Genome Sequencing Center for Infectious Disease"/>
            <person name="Wu L."/>
            <person name="Ma J."/>
        </authorList>
    </citation>
    <scope>NUCLEOTIDE SEQUENCE [LARGE SCALE GENOMIC DNA]</scope>
    <source>
        <strain evidence="3">CCUG 53270</strain>
    </source>
</reference>
<dbReference type="Pfam" id="PF01408">
    <property type="entry name" value="GFO_IDH_MocA"/>
    <property type="match status" value="1"/>
</dbReference>
<gene>
    <name evidence="2" type="ORF">ACFQ4B_28615</name>
</gene>
<feature type="domain" description="Gfo/Idh/MocA-like oxidoreductase N-terminal" evidence="1">
    <location>
        <begin position="7"/>
        <end position="131"/>
    </location>
</feature>
<dbReference type="RefSeq" id="WP_345592943.1">
    <property type="nucleotide sequence ID" value="NZ_BAABJG010000036.1"/>
</dbReference>
<accession>A0ABW3UUD5</accession>
<comment type="caution">
    <text evidence="2">The sequence shown here is derived from an EMBL/GenBank/DDBJ whole genome shotgun (WGS) entry which is preliminary data.</text>
</comment>
<dbReference type="SUPFAM" id="SSF55347">
    <property type="entry name" value="Glyceraldehyde-3-phosphate dehydrogenase-like, C-terminal domain"/>
    <property type="match status" value="1"/>
</dbReference>
<evidence type="ECO:0000259" key="1">
    <source>
        <dbReference type="Pfam" id="PF01408"/>
    </source>
</evidence>
<evidence type="ECO:0000313" key="2">
    <source>
        <dbReference type="EMBL" id="MFD1224077.1"/>
    </source>
</evidence>
<name>A0ABW3UUD5_9BACL</name>
<dbReference type="Gene3D" id="3.30.360.10">
    <property type="entry name" value="Dihydrodipicolinate Reductase, domain 2"/>
    <property type="match status" value="1"/>
</dbReference>
<dbReference type="PANTHER" id="PTHR43249:SF1">
    <property type="entry name" value="D-GLUCOSIDE 3-DEHYDROGENASE"/>
    <property type="match status" value="1"/>
</dbReference>
<sequence>MSAKQVSILLVGIGGYGNTHVNELLRAYDDSDIRPVIAGVVDVYPEKSNHYQALQELNVPFYTTMEEFYAHHRADLAVISTPIQFHCKQTCLALANGSSVLCEKPIAATVQEVRQMMEARDRSGKFVAIGFDWSFTPQIQQLKQDVMSGLFGKPVRLKTVVLWRRTDSYFSSGWKGRQKSDQGEWILDSVAHNATSHYLHNMFYILGSKTDESLRLQSVEAELYRANPIENFDTCAVRVQGEGGVEVLFYATHAVSQNFGPSFCYEFEKAVITYTSGQNGNRIEAAFQDGTVKVYEARKASKLRTCIQAAASGEAGIPCGLEAAYAEVLCTNGMLSSMPDIHSFPVESIRRDEEIGYTWVEGLKEALLDSYHRWSLPSELGYEWAAKGNRTELGNYRAYVG</sequence>
<dbReference type="InterPro" id="IPR052515">
    <property type="entry name" value="Gfo/Idh/MocA_Oxidoreductase"/>
</dbReference>
<keyword evidence="3" id="KW-1185">Reference proteome</keyword>
<dbReference type="PANTHER" id="PTHR43249">
    <property type="entry name" value="UDP-N-ACETYL-2-AMINO-2-DEOXY-D-GLUCURONATE OXIDASE"/>
    <property type="match status" value="1"/>
</dbReference>
<organism evidence="2 3">
    <name type="scientific">Paenibacillus vulneris</name>
    <dbReference type="NCBI Taxonomy" id="1133364"/>
    <lineage>
        <taxon>Bacteria</taxon>
        <taxon>Bacillati</taxon>
        <taxon>Bacillota</taxon>
        <taxon>Bacilli</taxon>
        <taxon>Bacillales</taxon>
        <taxon>Paenibacillaceae</taxon>
        <taxon>Paenibacillus</taxon>
    </lineage>
</organism>